<dbReference type="GO" id="GO:0006355">
    <property type="term" value="P:regulation of DNA-templated transcription"/>
    <property type="evidence" value="ECO:0007669"/>
    <property type="project" value="InterPro"/>
</dbReference>
<protein>
    <submittedName>
        <fullName evidence="4">Transcriptional regulator</fullName>
    </submittedName>
</protein>
<dbReference type="Gene3D" id="3.40.50.300">
    <property type="entry name" value="P-loop containing nucleotide triphosphate hydrolases"/>
    <property type="match status" value="1"/>
</dbReference>
<dbReference type="Gene3D" id="1.10.10.10">
    <property type="entry name" value="Winged helix-like DNA-binding domain superfamily/Winged helix DNA-binding domain"/>
    <property type="match status" value="1"/>
</dbReference>
<evidence type="ECO:0000256" key="2">
    <source>
        <dbReference type="PROSITE-ProRule" id="PRU01091"/>
    </source>
</evidence>
<dbReference type="PANTHER" id="PTHR47691">
    <property type="entry name" value="REGULATOR-RELATED"/>
    <property type="match status" value="1"/>
</dbReference>
<comment type="caution">
    <text evidence="4">The sequence shown here is derived from an EMBL/GenBank/DDBJ whole genome shotgun (WGS) entry which is preliminary data.</text>
</comment>
<dbReference type="EMBL" id="WNKZ01000204">
    <property type="protein sequence ID" value="MTV56480.1"/>
    <property type="molecule type" value="Genomic_DNA"/>
</dbReference>
<sequence>MTVPACTWPEPCVCFGPFRLYPQQRILLEHEQPVRLGSRAFDILVALVERAGETVTRETLMARVWPDTIVEEANLRVHVAALRKALRAAPRCIDSVAGRGYSFVATVQRHAAPVIPPCAPPCATALVGRAEAIDTLAARVQERRLVTLAGTGGVGKTAVALTVAARLAGRLHA</sequence>
<dbReference type="InterPro" id="IPR027417">
    <property type="entry name" value="P-loop_NTPase"/>
</dbReference>
<name>A0A6I3T480_9BURK</name>
<evidence type="ECO:0000256" key="1">
    <source>
        <dbReference type="ARBA" id="ARBA00023125"/>
    </source>
</evidence>
<dbReference type="PROSITE" id="PS51755">
    <property type="entry name" value="OMPR_PHOB"/>
    <property type="match status" value="1"/>
</dbReference>
<dbReference type="InterPro" id="IPR001867">
    <property type="entry name" value="OmpR/PhoB-type_DNA-bd"/>
</dbReference>
<dbReference type="CDD" id="cd00383">
    <property type="entry name" value="trans_reg_C"/>
    <property type="match status" value="1"/>
</dbReference>
<feature type="DNA-binding region" description="OmpR/PhoB-type" evidence="2">
    <location>
        <begin position="10"/>
        <end position="105"/>
    </location>
</feature>
<dbReference type="InterPro" id="IPR016032">
    <property type="entry name" value="Sig_transdc_resp-reg_C-effctor"/>
</dbReference>
<feature type="non-terminal residue" evidence="4">
    <location>
        <position position="173"/>
    </location>
</feature>
<dbReference type="PANTHER" id="PTHR47691:SF3">
    <property type="entry name" value="HTH-TYPE TRANSCRIPTIONAL REGULATOR RV0890C-RELATED"/>
    <property type="match status" value="1"/>
</dbReference>
<dbReference type="SUPFAM" id="SSF52540">
    <property type="entry name" value="P-loop containing nucleoside triphosphate hydrolases"/>
    <property type="match status" value="1"/>
</dbReference>
<gene>
    <name evidence="4" type="ORF">GM672_27575</name>
</gene>
<dbReference type="InterPro" id="IPR036388">
    <property type="entry name" value="WH-like_DNA-bd_sf"/>
</dbReference>
<dbReference type="GO" id="GO:0000160">
    <property type="term" value="P:phosphorelay signal transduction system"/>
    <property type="evidence" value="ECO:0007669"/>
    <property type="project" value="InterPro"/>
</dbReference>
<dbReference type="SUPFAM" id="SSF46894">
    <property type="entry name" value="C-terminal effector domain of the bipartite response regulators"/>
    <property type="match status" value="1"/>
</dbReference>
<dbReference type="GO" id="GO:0003677">
    <property type="term" value="F:DNA binding"/>
    <property type="evidence" value="ECO:0007669"/>
    <property type="project" value="UniProtKB-UniRule"/>
</dbReference>
<evidence type="ECO:0000259" key="3">
    <source>
        <dbReference type="PROSITE" id="PS51755"/>
    </source>
</evidence>
<keyword evidence="1 2" id="KW-0238">DNA-binding</keyword>
<evidence type="ECO:0000313" key="4">
    <source>
        <dbReference type="EMBL" id="MTV56480.1"/>
    </source>
</evidence>
<dbReference type="AlphaFoldDB" id="A0A6I3T480"/>
<organism evidence="4 5">
    <name type="scientific">Pseudoduganella buxea</name>
    <dbReference type="NCBI Taxonomy" id="1949069"/>
    <lineage>
        <taxon>Bacteria</taxon>
        <taxon>Pseudomonadati</taxon>
        <taxon>Pseudomonadota</taxon>
        <taxon>Betaproteobacteria</taxon>
        <taxon>Burkholderiales</taxon>
        <taxon>Oxalobacteraceae</taxon>
        <taxon>Telluria group</taxon>
        <taxon>Pseudoduganella</taxon>
    </lineage>
</organism>
<accession>A0A6I3T480</accession>
<proteinExistence type="predicted"/>
<dbReference type="Pfam" id="PF00486">
    <property type="entry name" value="Trans_reg_C"/>
    <property type="match status" value="1"/>
</dbReference>
<dbReference type="SMART" id="SM00862">
    <property type="entry name" value="Trans_reg_C"/>
    <property type="match status" value="1"/>
</dbReference>
<dbReference type="Proteomes" id="UP000430634">
    <property type="component" value="Unassembled WGS sequence"/>
</dbReference>
<dbReference type="RefSeq" id="WP_211517455.1">
    <property type="nucleotide sequence ID" value="NZ_WNKZ01000204.1"/>
</dbReference>
<feature type="domain" description="OmpR/PhoB-type" evidence="3">
    <location>
        <begin position="10"/>
        <end position="105"/>
    </location>
</feature>
<evidence type="ECO:0000313" key="5">
    <source>
        <dbReference type="Proteomes" id="UP000430634"/>
    </source>
</evidence>
<reference evidence="4 5" key="1">
    <citation type="submission" date="2019-11" db="EMBL/GenBank/DDBJ databases">
        <title>Type strains purchased from KCTC, JCM and DSMZ.</title>
        <authorList>
            <person name="Lu H."/>
        </authorList>
    </citation>
    <scope>NUCLEOTIDE SEQUENCE [LARGE SCALE GENOMIC DNA]</scope>
    <source>
        <strain evidence="4 5">KCTC 52429</strain>
    </source>
</reference>